<dbReference type="GO" id="GO:0016020">
    <property type="term" value="C:membrane"/>
    <property type="evidence" value="ECO:0007669"/>
    <property type="project" value="UniProtKB-SubCell"/>
</dbReference>
<keyword evidence="2 5" id="KW-0812">Transmembrane</keyword>
<evidence type="ECO:0000256" key="3">
    <source>
        <dbReference type="ARBA" id="ARBA00022989"/>
    </source>
</evidence>
<proteinExistence type="predicted"/>
<dbReference type="InParanoid" id="A0A6I8RPA3"/>
<dbReference type="GeneTree" id="ENSGT00390000003209"/>
<feature type="transmembrane region" description="Helical" evidence="5">
    <location>
        <begin position="365"/>
        <end position="387"/>
    </location>
</feature>
<feature type="transmembrane region" description="Helical" evidence="5">
    <location>
        <begin position="135"/>
        <end position="157"/>
    </location>
</feature>
<dbReference type="RefSeq" id="XP_002940170.3">
    <property type="nucleotide sequence ID" value="XM_002940124.5"/>
</dbReference>
<dbReference type="AlphaFoldDB" id="A0A6I8RPA3"/>
<gene>
    <name evidence="6" type="primary">tmem116</name>
</gene>
<dbReference type="GO" id="GO:0007165">
    <property type="term" value="P:signal transduction"/>
    <property type="evidence" value="ECO:0007669"/>
    <property type="project" value="UniProtKB-ARBA"/>
</dbReference>
<evidence type="ECO:0000256" key="4">
    <source>
        <dbReference type="ARBA" id="ARBA00023136"/>
    </source>
</evidence>
<dbReference type="CTD" id="89894"/>
<evidence type="ECO:0000256" key="5">
    <source>
        <dbReference type="SAM" id="Phobius"/>
    </source>
</evidence>
<dbReference type="PANTHER" id="PTHR23112">
    <property type="entry name" value="G PROTEIN-COUPLED RECEPTOR 157-RELATED"/>
    <property type="match status" value="1"/>
</dbReference>
<dbReference type="Ensembl" id="ENSXETT00000092821">
    <property type="protein sequence ID" value="ENSXETP00000082442"/>
    <property type="gene ID" value="ENSXETG00000040164"/>
</dbReference>
<feature type="transmembrane region" description="Helical" evidence="5">
    <location>
        <begin position="169"/>
        <end position="190"/>
    </location>
</feature>
<feature type="transmembrane region" description="Helical" evidence="5">
    <location>
        <begin position="251"/>
        <end position="274"/>
    </location>
</feature>
<comment type="subcellular location">
    <subcellularLocation>
        <location evidence="1">Membrane</location>
        <topology evidence="1">Multi-pass membrane protein</topology>
    </subcellularLocation>
</comment>
<protein>
    <submittedName>
        <fullName evidence="6">Transmembrane protein 116</fullName>
    </submittedName>
</protein>
<sequence length="469" mass="52292">MLFWQPARETKELPTEAAMGIPPVWPCFVLWASSADSQLCSLLSPSHFIFVTDSLHPGHKPLPRWAHNLVLLSVYSTDYLNCCSCTVGICVTAPAPQPPGTDMDLLATGPGLPHIVPTNDSSVDSMYGIYSDVKWTQFVTTLLSILGSGSIIGYAVFQNAVKSPEVRPLFYLSLSDLFLAICWLIGAVMYRKSSFNKNIACYNLQILGQMFYLSTFLYTLNYMWQLFCNVRTKVEGDTKKISDSKCHIRRALTVLSSLVPVLLSVPVLCFGNSYECYGNSTHPHSCLVLNVGSQITADQSTNNSTACTVIYYYSAVVFLSMFLLSAALILILMGSTYILCSRYLTTRGPFVFQQWAAISVAKQNLFLIPFIFFLCCMPAVTLTAVKLHKPYVEYEVFTILYFILALTAVSQGFFNCLAHGWTQRMLRYLKQTTCRDVDTQTPLLRSQKKCYASVHVSTDAILPQKVSAL</sequence>
<evidence type="ECO:0000256" key="2">
    <source>
        <dbReference type="ARBA" id="ARBA00022692"/>
    </source>
</evidence>
<keyword evidence="3 5" id="KW-1133">Transmembrane helix</keyword>
<reference evidence="6" key="2">
    <citation type="submission" date="2020-05" db="UniProtKB">
        <authorList>
            <consortium name="Ensembl"/>
        </authorList>
    </citation>
    <scope>IDENTIFICATION</scope>
</reference>
<dbReference type="Bgee" id="ENSXETG00000040164">
    <property type="expression patterns" value="Expressed in neurula embryo and 1 other cell type or tissue"/>
</dbReference>
<dbReference type="Gene3D" id="1.20.1070.10">
    <property type="entry name" value="Rhodopsin 7-helix transmembrane proteins"/>
    <property type="match status" value="1"/>
</dbReference>
<feature type="transmembrane region" description="Helical" evidence="5">
    <location>
        <begin position="399"/>
        <end position="421"/>
    </location>
</feature>
<organism evidence="6">
    <name type="scientific">Xenopus tropicalis</name>
    <name type="common">Western clawed frog</name>
    <name type="synonym">Silurana tropicalis</name>
    <dbReference type="NCBI Taxonomy" id="8364"/>
    <lineage>
        <taxon>Eukaryota</taxon>
        <taxon>Metazoa</taxon>
        <taxon>Chordata</taxon>
        <taxon>Craniata</taxon>
        <taxon>Vertebrata</taxon>
        <taxon>Euteleostomi</taxon>
        <taxon>Amphibia</taxon>
        <taxon>Batrachia</taxon>
        <taxon>Anura</taxon>
        <taxon>Pipoidea</taxon>
        <taxon>Pipidae</taxon>
        <taxon>Xenopodinae</taxon>
        <taxon>Xenopus</taxon>
        <taxon>Silurana</taxon>
    </lineage>
</organism>
<evidence type="ECO:0000313" key="6">
    <source>
        <dbReference type="Ensembl" id="ENSXETP00000082442"/>
    </source>
</evidence>
<feature type="transmembrane region" description="Helical" evidence="5">
    <location>
        <begin position="311"/>
        <end position="344"/>
    </location>
</feature>
<dbReference type="KEGG" id="xtr:100487315"/>
<dbReference type="PANTHER" id="PTHR23112:SF0">
    <property type="entry name" value="TRANSMEMBRANE PROTEIN 116"/>
    <property type="match status" value="1"/>
</dbReference>
<evidence type="ECO:0000256" key="1">
    <source>
        <dbReference type="ARBA" id="ARBA00004141"/>
    </source>
</evidence>
<keyword evidence="4 5" id="KW-0472">Membrane</keyword>
<dbReference type="GeneID" id="100487315"/>
<feature type="transmembrane region" description="Helical" evidence="5">
    <location>
        <begin position="210"/>
        <end position="230"/>
    </location>
</feature>
<accession>A0A6I8RPA3</accession>
<reference evidence="6" key="1">
    <citation type="journal article" date="2010" name="Science">
        <title>The genome of the Western clawed frog Xenopus tropicalis.</title>
        <authorList>
            <person name="Hellsten U."/>
            <person name="Harland R.M."/>
            <person name="Gilchrist M.J."/>
            <person name="Hendrix D."/>
            <person name="Jurka J."/>
            <person name="Kapitonov V."/>
            <person name="Ovcharenko I."/>
            <person name="Putnam N.H."/>
            <person name="Shu S."/>
            <person name="Taher L."/>
            <person name="Blitz I.L."/>
            <person name="Blumberg B."/>
            <person name="Dichmann D.S."/>
            <person name="Dubchak I."/>
            <person name="Amaya E."/>
            <person name="Detter J.C."/>
            <person name="Fletcher R."/>
            <person name="Gerhard D.S."/>
            <person name="Goodstein D."/>
            <person name="Graves T."/>
            <person name="Grigoriev I.V."/>
            <person name="Grimwood J."/>
            <person name="Kawashima T."/>
            <person name="Lindquist E."/>
            <person name="Lucas S.M."/>
            <person name="Mead P.E."/>
            <person name="Mitros T."/>
            <person name="Ogino H."/>
            <person name="Ohta Y."/>
            <person name="Poliakov A.V."/>
            <person name="Pollet N."/>
            <person name="Robert J."/>
            <person name="Salamov A."/>
            <person name="Sater A.K."/>
            <person name="Schmutz J."/>
            <person name="Terry A."/>
            <person name="Vize P.D."/>
            <person name="Warren W.C."/>
            <person name="Wells D."/>
            <person name="Wills A."/>
            <person name="Wilson R.K."/>
            <person name="Zimmerman L.B."/>
            <person name="Zorn A.M."/>
            <person name="Grainger R."/>
            <person name="Grammer T."/>
            <person name="Khokha M.K."/>
            <person name="Richardson P.M."/>
            <person name="Rokhsar D.S."/>
        </authorList>
    </citation>
    <scope>NUCLEOTIDE SEQUENCE [LARGE SCALE GENOMIC DNA]</scope>
    <source>
        <strain evidence="6">Nigerian</strain>
    </source>
</reference>
<name>A0A6I8RPA3_XENTR</name>
<dbReference type="OrthoDB" id="10070607at2759"/>